<accession>A0A0L9TMJ2</accession>
<feature type="region of interest" description="Disordered" evidence="1">
    <location>
        <begin position="184"/>
        <end position="211"/>
    </location>
</feature>
<reference evidence="3" key="1">
    <citation type="journal article" date="2015" name="Proc. Natl. Acad. Sci. U.S.A.">
        <title>Genome sequencing of adzuki bean (Vigna angularis) provides insight into high starch and low fat accumulation and domestication.</title>
        <authorList>
            <person name="Yang K."/>
            <person name="Tian Z."/>
            <person name="Chen C."/>
            <person name="Luo L."/>
            <person name="Zhao B."/>
            <person name="Wang Z."/>
            <person name="Yu L."/>
            <person name="Li Y."/>
            <person name="Sun Y."/>
            <person name="Li W."/>
            <person name="Chen Y."/>
            <person name="Li Y."/>
            <person name="Zhang Y."/>
            <person name="Ai D."/>
            <person name="Zhao J."/>
            <person name="Shang C."/>
            <person name="Ma Y."/>
            <person name="Wu B."/>
            <person name="Wang M."/>
            <person name="Gao L."/>
            <person name="Sun D."/>
            <person name="Zhang P."/>
            <person name="Guo F."/>
            <person name="Wang W."/>
            <person name="Li Y."/>
            <person name="Wang J."/>
            <person name="Varshney R.K."/>
            <person name="Wang J."/>
            <person name="Ling H.Q."/>
            <person name="Wan P."/>
        </authorList>
    </citation>
    <scope>NUCLEOTIDE SEQUENCE</scope>
    <source>
        <strain evidence="3">cv. Jingnong 6</strain>
    </source>
</reference>
<proteinExistence type="predicted"/>
<dbReference type="OMA" id="HEQRSGH"/>
<dbReference type="EMBL" id="CM003371">
    <property type="protein sequence ID" value="KOM31676.1"/>
    <property type="molecule type" value="Genomic_DNA"/>
</dbReference>
<evidence type="ECO:0000313" key="3">
    <source>
        <dbReference type="Proteomes" id="UP000053144"/>
    </source>
</evidence>
<feature type="region of interest" description="Disordered" evidence="1">
    <location>
        <begin position="1"/>
        <end position="46"/>
    </location>
</feature>
<evidence type="ECO:0000313" key="2">
    <source>
        <dbReference type="EMBL" id="KOM31676.1"/>
    </source>
</evidence>
<evidence type="ECO:0008006" key="4">
    <source>
        <dbReference type="Google" id="ProtNLM"/>
    </source>
</evidence>
<name>A0A0L9TMJ2_PHAAN</name>
<organism evidence="2 3">
    <name type="scientific">Phaseolus angularis</name>
    <name type="common">Azuki bean</name>
    <name type="synonym">Vigna angularis</name>
    <dbReference type="NCBI Taxonomy" id="3914"/>
    <lineage>
        <taxon>Eukaryota</taxon>
        <taxon>Viridiplantae</taxon>
        <taxon>Streptophyta</taxon>
        <taxon>Embryophyta</taxon>
        <taxon>Tracheophyta</taxon>
        <taxon>Spermatophyta</taxon>
        <taxon>Magnoliopsida</taxon>
        <taxon>eudicotyledons</taxon>
        <taxon>Gunneridae</taxon>
        <taxon>Pentapetalae</taxon>
        <taxon>rosids</taxon>
        <taxon>fabids</taxon>
        <taxon>Fabales</taxon>
        <taxon>Fabaceae</taxon>
        <taxon>Papilionoideae</taxon>
        <taxon>50 kb inversion clade</taxon>
        <taxon>NPAAA clade</taxon>
        <taxon>indigoferoid/millettioid clade</taxon>
        <taxon>Phaseoleae</taxon>
        <taxon>Vigna</taxon>
    </lineage>
</organism>
<dbReference type="Gramene" id="KOM31676">
    <property type="protein sequence ID" value="KOM31676"/>
    <property type="gene ID" value="LR48_Vigan01g123100"/>
</dbReference>
<evidence type="ECO:0000256" key="1">
    <source>
        <dbReference type="SAM" id="MobiDB-lite"/>
    </source>
</evidence>
<dbReference type="Proteomes" id="UP000053144">
    <property type="component" value="Chromosome 1"/>
</dbReference>
<sequence length="294" mass="34151">MAEWGNNHQNENDGSRNRQPSQHTNPKGRGRREPSPLQTVRPSSLLPFTATIMQTPMLEKNPPILEKYDGSTNLDNSSQDLHQCNGVLHEQRSGHMQSFFLITQGRGVECTKQEKDETLKAFMKRYNETARRVKDVNHTFIINNLPSCLRLGYFAERLYTRPPKPMDELQERIAKFIRIEDMRNSRKKQQEVSTSGSKKEGKQSFNNNDKNEVLEEALNTELLTIRKKSSPKDADERKSCRFHLNRGHIIEECDVLKDEIERLIRGDHLHKFVEEEGTRIRSPPRGKSQCRETE</sequence>
<dbReference type="AlphaFoldDB" id="A0A0L9TMJ2"/>
<protein>
    <recommendedName>
        <fullName evidence="4">Retrotransposon gag domain-containing protein</fullName>
    </recommendedName>
</protein>
<gene>
    <name evidence="2" type="ORF">LR48_Vigan01g123100</name>
</gene>